<evidence type="ECO:0000256" key="6">
    <source>
        <dbReference type="ARBA" id="ARBA00023004"/>
    </source>
</evidence>
<keyword evidence="5" id="KW-0560">Oxidoreductase</keyword>
<organism evidence="9 10">
    <name type="scientific">Caldicellulosiruptor saccharolyticus (strain ATCC 43494 / DSM 8903 / Tp8T 6331)</name>
    <dbReference type="NCBI Taxonomy" id="351627"/>
    <lineage>
        <taxon>Bacteria</taxon>
        <taxon>Bacillati</taxon>
        <taxon>Bacillota</taxon>
        <taxon>Bacillota incertae sedis</taxon>
        <taxon>Caldicellulosiruptorales</taxon>
        <taxon>Caldicellulosiruptoraceae</taxon>
        <taxon>Caldicellulosiruptor</taxon>
    </lineage>
</organism>
<evidence type="ECO:0000259" key="8">
    <source>
        <dbReference type="PROSITE" id="PS51918"/>
    </source>
</evidence>
<dbReference type="InterPro" id="IPR007197">
    <property type="entry name" value="rSAM"/>
</dbReference>
<dbReference type="Pfam" id="PF13186">
    <property type="entry name" value="SPASM"/>
    <property type="match status" value="1"/>
</dbReference>
<sequence length="347" mass="40233">MNRILRAPELVSWEITNQCNLRCNYCSNDDNFYASSLSLSIEDCKKVIDILHKTEVFRINIEGGEPFLRNDLLEIIGYLNEKGYIPKITTNGTLITRELAKELANYKILTLQISLDAPNKECYSNIRGSETYFDRILESIEYLKEFKIPICLSMVLLKTNINLVEDFIIFAKKIKVNGVRFIDFIPNSNEKMLLVPSNEEIKKAYITMNKFENTPEFKIIKPYKLLSTLVFDKKNEINYSNFTLLQWVNREKKVICEAANIIVHIKANGDITPCVFFREKKFIAGNILQNDFLSIWNHSPIFNLFRELSNNNCPPCIHFSTCMGGCRALAYYVNKNLNGIDSRCWHN</sequence>
<dbReference type="Proteomes" id="UP000000256">
    <property type="component" value="Chromosome"/>
</dbReference>
<dbReference type="InterPro" id="IPR013785">
    <property type="entry name" value="Aldolase_TIM"/>
</dbReference>
<dbReference type="eggNOG" id="COG0535">
    <property type="taxonomic scope" value="Bacteria"/>
</dbReference>
<keyword evidence="7" id="KW-0411">Iron-sulfur</keyword>
<dbReference type="GO" id="GO:0032324">
    <property type="term" value="P:molybdopterin cofactor biosynthetic process"/>
    <property type="evidence" value="ECO:0007669"/>
    <property type="project" value="UniProtKB-ARBA"/>
</dbReference>
<comment type="cofactor">
    <cofactor evidence="1">
        <name>[4Fe-4S] cluster</name>
        <dbReference type="ChEBI" id="CHEBI:49883"/>
    </cofactor>
</comment>
<dbReference type="InterPro" id="IPR006638">
    <property type="entry name" value="Elp3/MiaA/NifB-like_rSAM"/>
</dbReference>
<dbReference type="HOGENOM" id="CLU_009273_4_2_9"/>
<dbReference type="InterPro" id="IPR023885">
    <property type="entry name" value="4Fe4S-binding_SPASM_dom"/>
</dbReference>
<dbReference type="Pfam" id="PF04055">
    <property type="entry name" value="Radical_SAM"/>
    <property type="match status" value="1"/>
</dbReference>
<dbReference type="RefSeq" id="WP_011917800.1">
    <property type="nucleotide sequence ID" value="NC_009437.1"/>
</dbReference>
<dbReference type="SUPFAM" id="SSF102114">
    <property type="entry name" value="Radical SAM enzymes"/>
    <property type="match status" value="1"/>
</dbReference>
<keyword evidence="4" id="KW-0479">Metal-binding</keyword>
<evidence type="ECO:0000256" key="2">
    <source>
        <dbReference type="ARBA" id="ARBA00022485"/>
    </source>
</evidence>
<dbReference type="OrthoDB" id="9808591at2"/>
<name>A4XLT9_CALS8</name>
<dbReference type="CDD" id="cd01335">
    <property type="entry name" value="Radical_SAM"/>
    <property type="match status" value="1"/>
</dbReference>
<dbReference type="AlphaFoldDB" id="A4XLT9"/>
<evidence type="ECO:0000256" key="1">
    <source>
        <dbReference type="ARBA" id="ARBA00001966"/>
    </source>
</evidence>
<accession>A4XLT9</accession>
<gene>
    <name evidence="9" type="ordered locus">Csac_2296</name>
</gene>
<dbReference type="GO" id="GO:0016491">
    <property type="term" value="F:oxidoreductase activity"/>
    <property type="evidence" value="ECO:0007669"/>
    <property type="project" value="UniProtKB-KW"/>
</dbReference>
<keyword evidence="2" id="KW-0004">4Fe-4S</keyword>
<dbReference type="EMBL" id="CP000679">
    <property type="protein sequence ID" value="ABP67874.1"/>
    <property type="molecule type" value="Genomic_DNA"/>
</dbReference>
<keyword evidence="3" id="KW-0949">S-adenosyl-L-methionine</keyword>
<dbReference type="InterPro" id="IPR017200">
    <property type="entry name" value="PqqE-like"/>
</dbReference>
<dbReference type="PANTHER" id="PTHR11228:SF7">
    <property type="entry name" value="PQQA PEPTIDE CYCLASE"/>
    <property type="match status" value="1"/>
</dbReference>
<dbReference type="InterPro" id="IPR058240">
    <property type="entry name" value="rSAM_sf"/>
</dbReference>
<dbReference type="STRING" id="351627.Csac_2296"/>
<proteinExistence type="predicted"/>
<dbReference type="SMART" id="SM00729">
    <property type="entry name" value="Elp3"/>
    <property type="match status" value="1"/>
</dbReference>
<keyword evidence="6" id="KW-0408">Iron</keyword>
<dbReference type="InterPro" id="IPR050377">
    <property type="entry name" value="Radical_SAM_PqqE_MftC-like"/>
</dbReference>
<evidence type="ECO:0000256" key="5">
    <source>
        <dbReference type="ARBA" id="ARBA00023002"/>
    </source>
</evidence>
<dbReference type="GO" id="GO:0051539">
    <property type="term" value="F:4 iron, 4 sulfur cluster binding"/>
    <property type="evidence" value="ECO:0007669"/>
    <property type="project" value="UniProtKB-KW"/>
</dbReference>
<dbReference type="PROSITE" id="PS51918">
    <property type="entry name" value="RADICAL_SAM"/>
    <property type="match status" value="1"/>
</dbReference>
<dbReference type="SFLD" id="SFLDG01386">
    <property type="entry name" value="main_SPASM_domain-containing"/>
    <property type="match status" value="1"/>
</dbReference>
<dbReference type="KEGG" id="csc:Csac_2296"/>
<evidence type="ECO:0000313" key="10">
    <source>
        <dbReference type="Proteomes" id="UP000000256"/>
    </source>
</evidence>
<dbReference type="SFLD" id="SFLDG01067">
    <property type="entry name" value="SPASM/twitch_domain_containing"/>
    <property type="match status" value="1"/>
</dbReference>
<reference evidence="9 10" key="1">
    <citation type="journal article" date="2008" name="Appl. Environ. Microbiol.">
        <title>Hydrogenomics of the extremely thermophilic bacterium Caldicellulosiruptor saccharolyticus.</title>
        <authorList>
            <person name="van de Werken H.J."/>
            <person name="Verhaart M.R."/>
            <person name="VanFossen A.L."/>
            <person name="Willquist K."/>
            <person name="Lewis D.L."/>
            <person name="Nichols J.D."/>
            <person name="Goorissen H.P."/>
            <person name="Mongodin E.F."/>
            <person name="Nelson K.E."/>
            <person name="van Niel E.W."/>
            <person name="Stams A.J."/>
            <person name="Ward D.E."/>
            <person name="de Vos W.M."/>
            <person name="van der Oost J."/>
            <person name="Kelly R.M."/>
            <person name="Kengen S.W."/>
        </authorList>
    </citation>
    <scope>NUCLEOTIDE SEQUENCE [LARGE SCALE GENOMIC DNA]</scope>
    <source>
        <strain evidence="10">ATCC 43494 / DSM 8903 / Tp8T 6331</strain>
    </source>
</reference>
<dbReference type="PANTHER" id="PTHR11228">
    <property type="entry name" value="RADICAL SAM DOMAIN PROTEIN"/>
    <property type="match status" value="1"/>
</dbReference>
<dbReference type="PROSITE" id="PS01305">
    <property type="entry name" value="MOAA_NIFB_PQQE"/>
    <property type="match status" value="1"/>
</dbReference>
<dbReference type="InterPro" id="IPR000385">
    <property type="entry name" value="MoaA_NifB_PqqE_Fe-S-bd_CS"/>
</dbReference>
<dbReference type="PIRSF" id="PIRSF037420">
    <property type="entry name" value="PQQ_syn_pqqE"/>
    <property type="match status" value="1"/>
</dbReference>
<evidence type="ECO:0000256" key="7">
    <source>
        <dbReference type="ARBA" id="ARBA00023014"/>
    </source>
</evidence>
<dbReference type="GO" id="GO:0046872">
    <property type="term" value="F:metal ion binding"/>
    <property type="evidence" value="ECO:0007669"/>
    <property type="project" value="UniProtKB-KW"/>
</dbReference>
<evidence type="ECO:0000256" key="3">
    <source>
        <dbReference type="ARBA" id="ARBA00022691"/>
    </source>
</evidence>
<protein>
    <submittedName>
        <fullName evidence="9">Radical SAM domain protein</fullName>
    </submittedName>
</protein>
<dbReference type="SFLD" id="SFLDS00029">
    <property type="entry name" value="Radical_SAM"/>
    <property type="match status" value="1"/>
</dbReference>
<evidence type="ECO:0000256" key="4">
    <source>
        <dbReference type="ARBA" id="ARBA00022723"/>
    </source>
</evidence>
<dbReference type="Gene3D" id="3.20.20.70">
    <property type="entry name" value="Aldolase class I"/>
    <property type="match status" value="1"/>
</dbReference>
<dbReference type="NCBIfam" id="TIGR04085">
    <property type="entry name" value="rSAM_more_4Fe4S"/>
    <property type="match status" value="1"/>
</dbReference>
<feature type="domain" description="Radical SAM core" evidence="8">
    <location>
        <begin position="5"/>
        <end position="224"/>
    </location>
</feature>
<keyword evidence="10" id="KW-1185">Reference proteome</keyword>
<evidence type="ECO:0000313" key="9">
    <source>
        <dbReference type="EMBL" id="ABP67874.1"/>
    </source>
</evidence>